<evidence type="ECO:0000256" key="1">
    <source>
        <dbReference type="SAM" id="MobiDB-lite"/>
    </source>
</evidence>
<feature type="compositionally biased region" description="Low complexity" evidence="1">
    <location>
        <begin position="38"/>
        <end position="66"/>
    </location>
</feature>
<accession>A0ABP6TG69</accession>
<dbReference type="Proteomes" id="UP001501455">
    <property type="component" value="Unassembled WGS sequence"/>
</dbReference>
<evidence type="ECO:0000313" key="3">
    <source>
        <dbReference type="Proteomes" id="UP001501455"/>
    </source>
</evidence>
<protein>
    <submittedName>
        <fullName evidence="2">Uncharacterized protein</fullName>
    </submittedName>
</protein>
<feature type="region of interest" description="Disordered" evidence="1">
    <location>
        <begin position="31"/>
        <end position="98"/>
    </location>
</feature>
<organism evidence="2 3">
    <name type="scientific">Streptomyces prasinosporus</name>
    <dbReference type="NCBI Taxonomy" id="68256"/>
    <lineage>
        <taxon>Bacteria</taxon>
        <taxon>Bacillati</taxon>
        <taxon>Actinomycetota</taxon>
        <taxon>Actinomycetes</taxon>
        <taxon>Kitasatosporales</taxon>
        <taxon>Streptomycetaceae</taxon>
        <taxon>Streptomyces</taxon>
        <taxon>Streptomyces albogriseolus group</taxon>
    </lineage>
</organism>
<feature type="compositionally biased region" description="Low complexity" evidence="1">
    <location>
        <begin position="73"/>
        <end position="92"/>
    </location>
</feature>
<comment type="caution">
    <text evidence="2">The sequence shown here is derived from an EMBL/GenBank/DDBJ whole genome shotgun (WGS) entry which is preliminary data.</text>
</comment>
<sequence>MTTPPSRSPRLLLATTLILAVVGAAMLTWPSQSGPREAAAPAHQAATFPSSHPSPSSSSARPAARSTPKDVTAPSSSALEPSPSASVSALPPHGEGAAGDRAIQQALDTAWPADLDPVDERQLLTAGRALLRSDATGVGRDQWPNYFADSQHGVAPAFAMARFRIQAAIARQDGARDRAVVHLVWTGTDRGGTHTDGRITDLHFTRTNPTNKEGKPAWIPQSRT</sequence>
<keyword evidence="3" id="KW-1185">Reference proteome</keyword>
<dbReference type="EMBL" id="BAAAXF010000014">
    <property type="protein sequence ID" value="GAA3493830.1"/>
    <property type="molecule type" value="Genomic_DNA"/>
</dbReference>
<proteinExistence type="predicted"/>
<reference evidence="3" key="1">
    <citation type="journal article" date="2019" name="Int. J. Syst. Evol. Microbiol.">
        <title>The Global Catalogue of Microorganisms (GCM) 10K type strain sequencing project: providing services to taxonomists for standard genome sequencing and annotation.</title>
        <authorList>
            <consortium name="The Broad Institute Genomics Platform"/>
            <consortium name="The Broad Institute Genome Sequencing Center for Infectious Disease"/>
            <person name="Wu L."/>
            <person name="Ma J."/>
        </authorList>
    </citation>
    <scope>NUCLEOTIDE SEQUENCE [LARGE SCALE GENOMIC DNA]</scope>
    <source>
        <strain evidence="3">JCM 4816</strain>
    </source>
</reference>
<name>A0ABP6TG69_9ACTN</name>
<evidence type="ECO:0000313" key="2">
    <source>
        <dbReference type="EMBL" id="GAA3493830.1"/>
    </source>
</evidence>
<gene>
    <name evidence="2" type="ORF">GCM10019016_009290</name>
</gene>
<dbReference type="RefSeq" id="WP_318296569.1">
    <property type="nucleotide sequence ID" value="NZ_BAAAXF010000014.1"/>
</dbReference>